<protein>
    <submittedName>
        <fullName evidence="1">Uncharacterized protein</fullName>
    </submittedName>
</protein>
<gene>
    <name evidence="1" type="ordered locus">GLX_21140</name>
</gene>
<sequence>MFFGDLFVREPPASNRVCGHRIPIRERRRQSACPHGGMQAGTTGASGQETMFDSKIIEVDGVFVGAAIITGIATSLRFYATHESVRSLHNVLMPDLAALREHVTITFRRMGQGRRGQRRVRLSLPPALMGKQ</sequence>
<dbReference type="Proteomes" id="UP000009044">
    <property type="component" value="Chromosome"/>
</dbReference>
<dbReference type="AlphaFoldDB" id="G2I0R8"/>
<proteinExistence type="predicted"/>
<dbReference type="KEGG" id="gxy:GLX_21140"/>
<reference evidence="2" key="1">
    <citation type="journal article" date="2011" name="J. Bacteriol.">
        <title>Complete genome sequence of NBRC 3288, a unique cellulose-nonproducing strain of Gluconacetobacter xylinus isolated from vinegar.</title>
        <authorList>
            <person name="Ogino H."/>
            <person name="Azuma Y."/>
            <person name="Hosoyama A."/>
            <person name="Nakazawa H."/>
            <person name="Matsutani M."/>
            <person name="Hasegawa A."/>
            <person name="Otsuyama K."/>
            <person name="Matsushita K."/>
            <person name="Fujita N."/>
            <person name="Shirai M."/>
        </authorList>
    </citation>
    <scope>NUCLEOTIDE SEQUENCE [LARGE SCALE GENOMIC DNA]</scope>
    <source>
        <strain evidence="2">NBRC 3288 / BCRC 11682 / LMG 1693</strain>
    </source>
</reference>
<accession>G2I0R8</accession>
<dbReference type="PATRIC" id="fig|634177.7.peg.2393"/>
<name>G2I0R8_KOMMN</name>
<evidence type="ECO:0000313" key="2">
    <source>
        <dbReference type="Proteomes" id="UP000009044"/>
    </source>
</evidence>
<evidence type="ECO:0000313" key="1">
    <source>
        <dbReference type="EMBL" id="BAK84526.1"/>
    </source>
</evidence>
<dbReference type="EMBL" id="AP012159">
    <property type="protein sequence ID" value="BAK84526.1"/>
    <property type="molecule type" value="Genomic_DNA"/>
</dbReference>
<dbReference type="HOGENOM" id="CLU_1914294_0_0_5"/>
<organism evidence="1 2">
    <name type="scientific">Komagataeibacter medellinensis (strain NBRC 3288 / BCRC 11682 / LMG 1693 / Kondo 51)</name>
    <name type="common">Gluconacetobacter medellinensis</name>
    <dbReference type="NCBI Taxonomy" id="634177"/>
    <lineage>
        <taxon>Bacteria</taxon>
        <taxon>Pseudomonadati</taxon>
        <taxon>Pseudomonadota</taxon>
        <taxon>Alphaproteobacteria</taxon>
        <taxon>Acetobacterales</taxon>
        <taxon>Acetobacteraceae</taxon>
        <taxon>Komagataeibacter</taxon>
    </lineage>
</organism>